<dbReference type="InterPro" id="IPR003593">
    <property type="entry name" value="AAA+_ATPase"/>
</dbReference>
<dbReference type="GO" id="GO:0005524">
    <property type="term" value="F:ATP binding"/>
    <property type="evidence" value="ECO:0007669"/>
    <property type="project" value="UniProtKB-KW"/>
</dbReference>
<evidence type="ECO:0000313" key="12">
    <source>
        <dbReference type="Proteomes" id="UP001211907"/>
    </source>
</evidence>
<protein>
    <recommendedName>
        <fullName evidence="10">ABC transporter domain-containing protein</fullName>
    </recommendedName>
</protein>
<evidence type="ECO:0000256" key="3">
    <source>
        <dbReference type="ARBA" id="ARBA00022692"/>
    </source>
</evidence>
<dbReference type="SMART" id="SM00382">
    <property type="entry name" value="AAA"/>
    <property type="match status" value="1"/>
</dbReference>
<dbReference type="GO" id="GO:0016887">
    <property type="term" value="F:ATP hydrolysis activity"/>
    <property type="evidence" value="ECO:0007669"/>
    <property type="project" value="InterPro"/>
</dbReference>
<name>A0AAD5XFR8_9FUNG</name>
<sequence length="787" mass="86380">MQRFQSLAHQTQFVFSIDPMARLATTPKAFLNQWHVRQAGTALIIKLHLHGSYCLSGQTAPIKCSFMSICNASAKFQQHYGLIVILLIIDICLAVIFIILRLRDSRSASLAPPPPSSVKQQLNANTPSPAVTDGSASADSDSRNFTSDDKFLHIDASIKALTAGFNKGLDGRDDLHMNYEFDSLSLRLPDGKNILQGVSGAIKAGRMTAIMGPSGAGKTTFMSVLMGKVARTSGTLKINNAVTEMNKYRKIIGYVPQDDVMIEELTVRENIRYSARARLPNTWTNKEVDDHVDAILNALNLSHVAHKRIGNTLIRGISGGQRKRVNIGIELAAAPLSVFLDEPTSGLDSTSALDSVRILRSISRLGLTIVAVIHQPRAEIFESFDDVLMIAPGGRTAYFGPVPEAKPYYQALGFHFEPVSNDADTLMDILSGRGQAAANKTLISVDRIVDSWKSLQNSASNSQQDQQQQNQSDKYSLASMEQIAKLRGASFIRQLGIAHNRYILQQYRLVGAFILEVFVGLLAGGIMGIASGGNTFSGHYIYPYTSLSAAPTYWFNALYGMLIGIAIALAAAPSGVKVFGEEKAVYIREFEAGHDMTAYFVGKNISILYRITLSAGHFAGFYYFLSTPPIDVGLQFLLILLNFFGMYGMAQIVSMMVRRENAPLLAVTIGLIWQVLCGFGPSLADATSDGYVFVMDIGVNRWMAEAQYALWAEPYGATVNLEYVSESYGYQFGKTTRNALVMVAVSIGYRIVSFGLFLVVLNWSRFSYLWITLKANFLFRSEKSGKV</sequence>
<comment type="caution">
    <text evidence="11">The sequence shown here is derived from an EMBL/GenBank/DDBJ whole genome shotgun (WGS) entry which is preliminary data.</text>
</comment>
<feature type="transmembrane region" description="Helical" evidence="9">
    <location>
        <begin position="553"/>
        <end position="572"/>
    </location>
</feature>
<keyword evidence="5" id="KW-0067">ATP-binding</keyword>
<dbReference type="Proteomes" id="UP001211907">
    <property type="component" value="Unassembled WGS sequence"/>
</dbReference>
<dbReference type="Pfam" id="PF00005">
    <property type="entry name" value="ABC_tran"/>
    <property type="match status" value="1"/>
</dbReference>
<comment type="subcellular location">
    <subcellularLocation>
        <location evidence="1">Membrane</location>
        <topology evidence="1">Multi-pass membrane protein</topology>
    </subcellularLocation>
</comment>
<accession>A0AAD5XFR8</accession>
<evidence type="ECO:0000256" key="7">
    <source>
        <dbReference type="ARBA" id="ARBA00023136"/>
    </source>
</evidence>
<organism evidence="11 12">
    <name type="scientific">Physocladia obscura</name>
    <dbReference type="NCBI Taxonomy" id="109957"/>
    <lineage>
        <taxon>Eukaryota</taxon>
        <taxon>Fungi</taxon>
        <taxon>Fungi incertae sedis</taxon>
        <taxon>Chytridiomycota</taxon>
        <taxon>Chytridiomycota incertae sedis</taxon>
        <taxon>Chytridiomycetes</taxon>
        <taxon>Chytridiales</taxon>
        <taxon>Chytriomycetaceae</taxon>
        <taxon>Physocladia</taxon>
    </lineage>
</organism>
<dbReference type="EMBL" id="JADGJH010001038">
    <property type="protein sequence ID" value="KAJ3119633.1"/>
    <property type="molecule type" value="Genomic_DNA"/>
</dbReference>
<dbReference type="PANTHER" id="PTHR48041:SF91">
    <property type="entry name" value="ABC TRANSPORTER G FAMILY MEMBER 28"/>
    <property type="match status" value="1"/>
</dbReference>
<evidence type="ECO:0000259" key="10">
    <source>
        <dbReference type="PROSITE" id="PS50893"/>
    </source>
</evidence>
<evidence type="ECO:0000256" key="9">
    <source>
        <dbReference type="SAM" id="Phobius"/>
    </source>
</evidence>
<feature type="compositionally biased region" description="Polar residues" evidence="8">
    <location>
        <begin position="118"/>
        <end position="139"/>
    </location>
</feature>
<keyword evidence="7 9" id="KW-0472">Membrane</keyword>
<evidence type="ECO:0000256" key="6">
    <source>
        <dbReference type="ARBA" id="ARBA00022989"/>
    </source>
</evidence>
<dbReference type="InterPro" id="IPR017871">
    <property type="entry name" value="ABC_transporter-like_CS"/>
</dbReference>
<keyword evidence="4" id="KW-0547">Nucleotide-binding</keyword>
<feature type="transmembrane region" description="Helical" evidence="9">
    <location>
        <begin position="632"/>
        <end position="650"/>
    </location>
</feature>
<dbReference type="GO" id="GO:0140359">
    <property type="term" value="F:ABC-type transporter activity"/>
    <property type="evidence" value="ECO:0007669"/>
    <property type="project" value="InterPro"/>
</dbReference>
<evidence type="ECO:0000256" key="8">
    <source>
        <dbReference type="SAM" id="MobiDB-lite"/>
    </source>
</evidence>
<feature type="domain" description="ABC transporter" evidence="10">
    <location>
        <begin position="179"/>
        <end position="418"/>
    </location>
</feature>
<evidence type="ECO:0000256" key="2">
    <source>
        <dbReference type="ARBA" id="ARBA00022448"/>
    </source>
</evidence>
<dbReference type="GO" id="GO:0016020">
    <property type="term" value="C:membrane"/>
    <property type="evidence" value="ECO:0007669"/>
    <property type="project" value="UniProtKB-SubCell"/>
</dbReference>
<dbReference type="PROSITE" id="PS00211">
    <property type="entry name" value="ABC_TRANSPORTER_1"/>
    <property type="match status" value="1"/>
</dbReference>
<dbReference type="CDD" id="cd03213">
    <property type="entry name" value="ABCG_EPDR"/>
    <property type="match status" value="1"/>
</dbReference>
<feature type="transmembrane region" description="Helical" evidence="9">
    <location>
        <begin position="80"/>
        <end position="100"/>
    </location>
</feature>
<feature type="region of interest" description="Disordered" evidence="8">
    <location>
        <begin position="110"/>
        <end position="142"/>
    </location>
</feature>
<dbReference type="Pfam" id="PF19055">
    <property type="entry name" value="ABC2_membrane_7"/>
    <property type="match status" value="2"/>
</dbReference>
<reference evidence="11" key="1">
    <citation type="submission" date="2020-05" db="EMBL/GenBank/DDBJ databases">
        <title>Phylogenomic resolution of chytrid fungi.</title>
        <authorList>
            <person name="Stajich J.E."/>
            <person name="Amses K."/>
            <person name="Simmons R."/>
            <person name="Seto K."/>
            <person name="Myers J."/>
            <person name="Bonds A."/>
            <person name="Quandt C.A."/>
            <person name="Barry K."/>
            <person name="Liu P."/>
            <person name="Grigoriev I."/>
            <person name="Longcore J.E."/>
            <person name="James T.Y."/>
        </authorList>
    </citation>
    <scope>NUCLEOTIDE SEQUENCE</scope>
    <source>
        <strain evidence="11">JEL0513</strain>
    </source>
</reference>
<gene>
    <name evidence="11" type="ORF">HK100_000215</name>
</gene>
<feature type="transmembrane region" description="Helical" evidence="9">
    <location>
        <begin position="739"/>
        <end position="761"/>
    </location>
</feature>
<proteinExistence type="predicted"/>
<dbReference type="SUPFAM" id="SSF52540">
    <property type="entry name" value="P-loop containing nucleoside triphosphate hydrolases"/>
    <property type="match status" value="1"/>
</dbReference>
<feature type="transmembrane region" description="Helical" evidence="9">
    <location>
        <begin position="607"/>
        <end position="626"/>
    </location>
</feature>
<dbReference type="InterPro" id="IPR027417">
    <property type="entry name" value="P-loop_NTPase"/>
</dbReference>
<keyword evidence="6 9" id="KW-1133">Transmembrane helix</keyword>
<dbReference type="InterPro" id="IPR003439">
    <property type="entry name" value="ABC_transporter-like_ATP-bd"/>
</dbReference>
<evidence type="ECO:0000313" key="11">
    <source>
        <dbReference type="EMBL" id="KAJ3119633.1"/>
    </source>
</evidence>
<feature type="transmembrane region" description="Helical" evidence="9">
    <location>
        <begin position="509"/>
        <end position="533"/>
    </location>
</feature>
<dbReference type="PROSITE" id="PS50893">
    <property type="entry name" value="ABC_TRANSPORTER_2"/>
    <property type="match status" value="1"/>
</dbReference>
<keyword evidence="12" id="KW-1185">Reference proteome</keyword>
<evidence type="ECO:0000256" key="4">
    <source>
        <dbReference type="ARBA" id="ARBA00022741"/>
    </source>
</evidence>
<dbReference type="FunFam" id="3.40.50.300:FF:000367">
    <property type="entry name" value="ABC transporter G family member 24"/>
    <property type="match status" value="1"/>
</dbReference>
<dbReference type="PANTHER" id="PTHR48041">
    <property type="entry name" value="ABC TRANSPORTER G FAMILY MEMBER 28"/>
    <property type="match status" value="1"/>
</dbReference>
<dbReference type="InterPro" id="IPR050352">
    <property type="entry name" value="ABCG_transporters"/>
</dbReference>
<evidence type="ECO:0000256" key="5">
    <source>
        <dbReference type="ARBA" id="ARBA00022840"/>
    </source>
</evidence>
<dbReference type="AlphaFoldDB" id="A0AAD5XFR8"/>
<dbReference type="Gene3D" id="3.40.50.300">
    <property type="entry name" value="P-loop containing nucleotide triphosphate hydrolases"/>
    <property type="match status" value="1"/>
</dbReference>
<keyword evidence="3 9" id="KW-0812">Transmembrane</keyword>
<dbReference type="InterPro" id="IPR043926">
    <property type="entry name" value="ABCG_dom"/>
</dbReference>
<evidence type="ECO:0000256" key="1">
    <source>
        <dbReference type="ARBA" id="ARBA00004141"/>
    </source>
</evidence>
<feature type="transmembrane region" description="Helical" evidence="9">
    <location>
        <begin position="662"/>
        <end position="684"/>
    </location>
</feature>
<keyword evidence="2" id="KW-0813">Transport</keyword>